<gene>
    <name evidence="2" type="ORF">PsYK624_143840</name>
</gene>
<evidence type="ECO:0000313" key="3">
    <source>
        <dbReference type="Proteomes" id="UP000703269"/>
    </source>
</evidence>
<dbReference type="AlphaFoldDB" id="A0A9P3GML1"/>
<comment type="caution">
    <text evidence="2">The sequence shown here is derived from an EMBL/GenBank/DDBJ whole genome shotgun (WGS) entry which is preliminary data.</text>
</comment>
<evidence type="ECO:0000313" key="2">
    <source>
        <dbReference type="EMBL" id="GJE98162.1"/>
    </source>
</evidence>
<reference evidence="2 3" key="1">
    <citation type="submission" date="2021-08" db="EMBL/GenBank/DDBJ databases">
        <title>Draft Genome Sequence of Phanerochaete sordida strain YK-624.</title>
        <authorList>
            <person name="Mori T."/>
            <person name="Dohra H."/>
            <person name="Suzuki T."/>
            <person name="Kawagishi H."/>
            <person name="Hirai H."/>
        </authorList>
    </citation>
    <scope>NUCLEOTIDE SEQUENCE [LARGE SCALE GENOMIC DNA]</scope>
    <source>
        <strain evidence="2 3">YK-624</strain>
    </source>
</reference>
<sequence length="68" mass="6750">MRLLTASLITITLIALSAHAIPAPVCCRTTCDEPIDALSLGAGVPLALMPDPDACCCTGFGGCGACGD</sequence>
<protein>
    <submittedName>
        <fullName evidence="2">Uncharacterized protein</fullName>
    </submittedName>
</protein>
<dbReference type="EMBL" id="BPQB01000083">
    <property type="protein sequence ID" value="GJE98162.1"/>
    <property type="molecule type" value="Genomic_DNA"/>
</dbReference>
<keyword evidence="3" id="KW-1185">Reference proteome</keyword>
<dbReference type="Proteomes" id="UP000703269">
    <property type="component" value="Unassembled WGS sequence"/>
</dbReference>
<name>A0A9P3GML1_9APHY</name>
<accession>A0A9P3GML1</accession>
<keyword evidence="1" id="KW-0732">Signal</keyword>
<organism evidence="2 3">
    <name type="scientific">Phanerochaete sordida</name>
    <dbReference type="NCBI Taxonomy" id="48140"/>
    <lineage>
        <taxon>Eukaryota</taxon>
        <taxon>Fungi</taxon>
        <taxon>Dikarya</taxon>
        <taxon>Basidiomycota</taxon>
        <taxon>Agaricomycotina</taxon>
        <taxon>Agaricomycetes</taxon>
        <taxon>Polyporales</taxon>
        <taxon>Phanerochaetaceae</taxon>
        <taxon>Phanerochaete</taxon>
    </lineage>
</organism>
<evidence type="ECO:0000256" key="1">
    <source>
        <dbReference type="SAM" id="SignalP"/>
    </source>
</evidence>
<proteinExistence type="predicted"/>
<feature type="chain" id="PRO_5040466590" evidence="1">
    <location>
        <begin position="21"/>
        <end position="68"/>
    </location>
</feature>
<feature type="signal peptide" evidence="1">
    <location>
        <begin position="1"/>
        <end position="20"/>
    </location>
</feature>